<evidence type="ECO:0000313" key="4">
    <source>
        <dbReference type="Proteomes" id="UP001500582"/>
    </source>
</evidence>
<feature type="domain" description="Phospholipid/glycerol acyltransferase" evidence="2">
    <location>
        <begin position="44"/>
        <end position="165"/>
    </location>
</feature>
<dbReference type="InterPro" id="IPR002123">
    <property type="entry name" value="Plipid/glycerol_acylTrfase"/>
</dbReference>
<evidence type="ECO:0000256" key="1">
    <source>
        <dbReference type="SAM" id="Phobius"/>
    </source>
</evidence>
<evidence type="ECO:0000313" key="3">
    <source>
        <dbReference type="EMBL" id="GAA4311329.1"/>
    </source>
</evidence>
<dbReference type="SMART" id="SM00563">
    <property type="entry name" value="PlsC"/>
    <property type="match status" value="1"/>
</dbReference>
<dbReference type="SUPFAM" id="SSF69593">
    <property type="entry name" value="Glycerol-3-phosphate (1)-acyltransferase"/>
    <property type="match status" value="1"/>
</dbReference>
<name>A0ABP8FUV5_9SPHI</name>
<comment type="caution">
    <text evidence="3">The sequence shown here is derived from an EMBL/GenBank/DDBJ whole genome shotgun (WGS) entry which is preliminary data.</text>
</comment>
<sequence>MIIKSKPLPLYLLKLAAYFLSLVFKYRFNKVIVRPADVKPDHSYILMCNHFSFWDGLFAFYLAIYGIHKQQNVKALYVMSVKKQMEKKWWLRYIGSFSIEPGKRSVQQSLAYAAEVLSTPGNVLLYYPQGNLETSHIRHIVFKEGILEIVQRIKGNCQLIWSSNLTDYFESLKASLYFNMYDCGTNHDFDFDELKAKVNQYHLQAIQKNIRFTDEPEA</sequence>
<dbReference type="RefSeq" id="WP_345209533.1">
    <property type="nucleotide sequence ID" value="NZ_BAABFT010000001.1"/>
</dbReference>
<evidence type="ECO:0000259" key="2">
    <source>
        <dbReference type="SMART" id="SM00563"/>
    </source>
</evidence>
<keyword evidence="4" id="KW-1185">Reference proteome</keyword>
<gene>
    <name evidence="3" type="ORF">GCM10023149_06290</name>
</gene>
<keyword evidence="1" id="KW-1133">Transmembrane helix</keyword>
<proteinExistence type="predicted"/>
<feature type="transmembrane region" description="Helical" evidence="1">
    <location>
        <begin position="44"/>
        <end position="64"/>
    </location>
</feature>
<keyword evidence="1" id="KW-0812">Transmembrane</keyword>
<protein>
    <recommendedName>
        <fullName evidence="2">Phospholipid/glycerol acyltransferase domain-containing protein</fullName>
    </recommendedName>
</protein>
<reference evidence="4" key="1">
    <citation type="journal article" date="2019" name="Int. J. Syst. Evol. Microbiol.">
        <title>The Global Catalogue of Microorganisms (GCM) 10K type strain sequencing project: providing services to taxonomists for standard genome sequencing and annotation.</title>
        <authorList>
            <consortium name="The Broad Institute Genomics Platform"/>
            <consortium name="The Broad Institute Genome Sequencing Center for Infectious Disease"/>
            <person name="Wu L."/>
            <person name="Ma J."/>
        </authorList>
    </citation>
    <scope>NUCLEOTIDE SEQUENCE [LARGE SCALE GENOMIC DNA]</scope>
    <source>
        <strain evidence="4">JCM 17705</strain>
    </source>
</reference>
<organism evidence="3 4">
    <name type="scientific">Mucilaginibacter gynuensis</name>
    <dbReference type="NCBI Taxonomy" id="1302236"/>
    <lineage>
        <taxon>Bacteria</taxon>
        <taxon>Pseudomonadati</taxon>
        <taxon>Bacteroidota</taxon>
        <taxon>Sphingobacteriia</taxon>
        <taxon>Sphingobacteriales</taxon>
        <taxon>Sphingobacteriaceae</taxon>
        <taxon>Mucilaginibacter</taxon>
    </lineage>
</organism>
<dbReference type="Proteomes" id="UP001500582">
    <property type="component" value="Unassembled WGS sequence"/>
</dbReference>
<dbReference type="EMBL" id="BAABFT010000001">
    <property type="protein sequence ID" value="GAA4311329.1"/>
    <property type="molecule type" value="Genomic_DNA"/>
</dbReference>
<accession>A0ABP8FUV5</accession>
<feature type="transmembrane region" description="Helical" evidence="1">
    <location>
        <begin position="7"/>
        <end position="24"/>
    </location>
</feature>
<keyword evidence="1" id="KW-0472">Membrane</keyword>
<dbReference type="Pfam" id="PF01553">
    <property type="entry name" value="Acyltransferase"/>
    <property type="match status" value="1"/>
</dbReference>